<keyword evidence="4" id="KW-1185">Reference proteome</keyword>
<proteinExistence type="predicted"/>
<dbReference type="EMBL" id="JAINUG010001025">
    <property type="protein sequence ID" value="KAJ8358350.1"/>
    <property type="molecule type" value="Genomic_DNA"/>
</dbReference>
<dbReference type="Proteomes" id="UP001221898">
    <property type="component" value="Unassembled WGS sequence"/>
</dbReference>
<sequence length="275" mass="31044">MGKKKQGQLAGDNSQEDDGTQAEANQEMQQTASNAPPTLADMEKLLKSMEDRIIAKLSTQLSANRAIIDRHEQTIQEVETTLNDMETRLTTLESTCSALTKENEALRRKTDDLENRSRRNNIRITGLPEKVEGSQPASFIEVFLKETFGATVEAFPTPPVVDRAHRIATPRKRQDDPPRPFIARMHHFQTKERILKLAREAGSLSFRGSEVHIYPDYSAEVSKKRAAYFTVKSQLRNAGFTYRMFFPAKLQVADKHGQKLTFSSPGEVSTFLAKF</sequence>
<comment type="caution">
    <text evidence="3">The sequence shown here is derived from an EMBL/GenBank/DDBJ whole genome shotgun (WGS) entry which is preliminary data.</text>
</comment>
<feature type="coiled-coil region" evidence="1">
    <location>
        <begin position="68"/>
        <end position="116"/>
    </location>
</feature>
<dbReference type="PANTHER" id="PTHR11505">
    <property type="entry name" value="L1 TRANSPOSABLE ELEMENT-RELATED"/>
    <property type="match status" value="1"/>
</dbReference>
<feature type="region of interest" description="Disordered" evidence="2">
    <location>
        <begin position="1"/>
        <end position="41"/>
    </location>
</feature>
<reference evidence="3" key="1">
    <citation type="journal article" date="2023" name="Science">
        <title>Genome structures resolve the early diversification of teleost fishes.</title>
        <authorList>
            <person name="Parey E."/>
            <person name="Louis A."/>
            <person name="Montfort J."/>
            <person name="Bouchez O."/>
            <person name="Roques C."/>
            <person name="Iampietro C."/>
            <person name="Lluch J."/>
            <person name="Castinel A."/>
            <person name="Donnadieu C."/>
            <person name="Desvignes T."/>
            <person name="Floi Bucao C."/>
            <person name="Jouanno E."/>
            <person name="Wen M."/>
            <person name="Mejri S."/>
            <person name="Dirks R."/>
            <person name="Jansen H."/>
            <person name="Henkel C."/>
            <person name="Chen W.J."/>
            <person name="Zahm M."/>
            <person name="Cabau C."/>
            <person name="Klopp C."/>
            <person name="Thompson A.W."/>
            <person name="Robinson-Rechavi M."/>
            <person name="Braasch I."/>
            <person name="Lecointre G."/>
            <person name="Bobe J."/>
            <person name="Postlethwait J.H."/>
            <person name="Berthelot C."/>
            <person name="Roest Crollius H."/>
            <person name="Guiguen Y."/>
        </authorList>
    </citation>
    <scope>NUCLEOTIDE SEQUENCE</scope>
    <source>
        <strain evidence="3">NC1722</strain>
    </source>
</reference>
<dbReference type="InterPro" id="IPR004244">
    <property type="entry name" value="Transposase_22"/>
</dbReference>
<gene>
    <name evidence="3" type="ORF">AAFF_G00013370</name>
</gene>
<evidence type="ECO:0000256" key="1">
    <source>
        <dbReference type="SAM" id="Coils"/>
    </source>
</evidence>
<organism evidence="3 4">
    <name type="scientific">Aldrovandia affinis</name>
    <dbReference type="NCBI Taxonomy" id="143900"/>
    <lineage>
        <taxon>Eukaryota</taxon>
        <taxon>Metazoa</taxon>
        <taxon>Chordata</taxon>
        <taxon>Craniata</taxon>
        <taxon>Vertebrata</taxon>
        <taxon>Euteleostomi</taxon>
        <taxon>Actinopterygii</taxon>
        <taxon>Neopterygii</taxon>
        <taxon>Teleostei</taxon>
        <taxon>Notacanthiformes</taxon>
        <taxon>Halosauridae</taxon>
        <taxon>Aldrovandia</taxon>
    </lineage>
</organism>
<accession>A0AAD7R2S7</accession>
<evidence type="ECO:0000313" key="3">
    <source>
        <dbReference type="EMBL" id="KAJ8358350.1"/>
    </source>
</evidence>
<name>A0AAD7R2S7_9TELE</name>
<dbReference type="AlphaFoldDB" id="A0AAD7R2S7"/>
<keyword evidence="1" id="KW-0175">Coiled coil</keyword>
<evidence type="ECO:0000256" key="2">
    <source>
        <dbReference type="SAM" id="MobiDB-lite"/>
    </source>
</evidence>
<protein>
    <recommendedName>
        <fullName evidence="5">L1 transposable element RRM domain-containing protein</fullName>
    </recommendedName>
</protein>
<evidence type="ECO:0000313" key="4">
    <source>
        <dbReference type="Proteomes" id="UP001221898"/>
    </source>
</evidence>
<dbReference type="Gene3D" id="3.30.70.1820">
    <property type="entry name" value="L1 transposable element, RRM domain"/>
    <property type="match status" value="1"/>
</dbReference>
<feature type="compositionally biased region" description="Polar residues" evidence="2">
    <location>
        <begin position="22"/>
        <end position="36"/>
    </location>
</feature>
<evidence type="ECO:0008006" key="5">
    <source>
        <dbReference type="Google" id="ProtNLM"/>
    </source>
</evidence>